<evidence type="ECO:0000256" key="2">
    <source>
        <dbReference type="ARBA" id="ARBA00022670"/>
    </source>
</evidence>
<evidence type="ECO:0000313" key="9">
    <source>
        <dbReference type="EMBL" id="SDJ24194.1"/>
    </source>
</evidence>
<comment type="similarity">
    <text evidence="1 8">Belongs to the SOS response-associated peptidase family.</text>
</comment>
<evidence type="ECO:0000256" key="4">
    <source>
        <dbReference type="ARBA" id="ARBA00022801"/>
    </source>
</evidence>
<reference evidence="9 10" key="1">
    <citation type="submission" date="2016-10" db="EMBL/GenBank/DDBJ databases">
        <authorList>
            <person name="de Groot N.N."/>
        </authorList>
    </citation>
    <scope>NUCLEOTIDE SEQUENCE [LARGE SCALE GENOMIC DNA]</scope>
    <source>
        <strain evidence="9 10">CGMCC 1.5058</strain>
    </source>
</reference>
<dbReference type="InterPro" id="IPR036590">
    <property type="entry name" value="SRAP-like"/>
</dbReference>
<evidence type="ECO:0000256" key="6">
    <source>
        <dbReference type="ARBA" id="ARBA00023125"/>
    </source>
</evidence>
<dbReference type="EMBL" id="FNDZ01000010">
    <property type="protein sequence ID" value="SDJ24194.1"/>
    <property type="molecule type" value="Genomic_DNA"/>
</dbReference>
<dbReference type="GO" id="GO:0006508">
    <property type="term" value="P:proteolysis"/>
    <property type="evidence" value="ECO:0007669"/>
    <property type="project" value="UniProtKB-KW"/>
</dbReference>
<evidence type="ECO:0000256" key="1">
    <source>
        <dbReference type="ARBA" id="ARBA00008136"/>
    </source>
</evidence>
<dbReference type="AlphaFoldDB" id="A0A1G8S4K0"/>
<keyword evidence="4 8" id="KW-0378">Hydrolase</keyword>
<evidence type="ECO:0000256" key="8">
    <source>
        <dbReference type="RuleBase" id="RU364100"/>
    </source>
</evidence>
<evidence type="ECO:0000313" key="10">
    <source>
        <dbReference type="Proteomes" id="UP000183255"/>
    </source>
</evidence>
<keyword evidence="7" id="KW-0456">Lyase</keyword>
<organism evidence="9 10">
    <name type="scientific">Proteiniclasticum ruminis</name>
    <dbReference type="NCBI Taxonomy" id="398199"/>
    <lineage>
        <taxon>Bacteria</taxon>
        <taxon>Bacillati</taxon>
        <taxon>Bacillota</taxon>
        <taxon>Clostridia</taxon>
        <taxon>Eubacteriales</taxon>
        <taxon>Clostridiaceae</taxon>
        <taxon>Proteiniclasticum</taxon>
    </lineage>
</organism>
<dbReference type="GO" id="GO:0008233">
    <property type="term" value="F:peptidase activity"/>
    <property type="evidence" value="ECO:0007669"/>
    <property type="project" value="UniProtKB-KW"/>
</dbReference>
<dbReference type="Pfam" id="PF02586">
    <property type="entry name" value="SRAP"/>
    <property type="match status" value="1"/>
</dbReference>
<dbReference type="GO" id="GO:0106300">
    <property type="term" value="P:protein-DNA covalent cross-linking repair"/>
    <property type="evidence" value="ECO:0007669"/>
    <property type="project" value="InterPro"/>
</dbReference>
<accession>A0A1G8S4K0</accession>
<sequence>MCGRFQLELTMEDIKNLLDVIGEVKERYQEDRLSSFVQEKQDFYPGSLSLTAGHDSLQKNLWGFPLGKKLVFNARQETLFEKPFFRQAALKERCLVPASLFYEWQGKEKIKHLIRTEDSLFFMGAVKEKFPDSSGSITEHFSIITTASEGEMKKIHERTPFILDKNDIRRFLDPKASPEEIKEILNKRNLNLLIERASKEEQLSFF</sequence>
<proteinExistence type="inferred from homology"/>
<dbReference type="InterPro" id="IPR003738">
    <property type="entry name" value="SRAP"/>
</dbReference>
<dbReference type="PANTHER" id="PTHR13604">
    <property type="entry name" value="DC12-RELATED"/>
    <property type="match status" value="1"/>
</dbReference>
<keyword evidence="6" id="KW-0238">DNA-binding</keyword>
<keyword evidence="5" id="KW-0190">Covalent protein-DNA linkage</keyword>
<name>A0A1G8S4K0_9CLOT</name>
<dbReference type="RefSeq" id="WP_031577389.1">
    <property type="nucleotide sequence ID" value="NZ_FNDZ01000010.1"/>
</dbReference>
<dbReference type="EC" id="3.4.-.-" evidence="8"/>
<dbReference type="Gene3D" id="3.90.1680.10">
    <property type="entry name" value="SOS response associated peptidase-like"/>
    <property type="match status" value="1"/>
</dbReference>
<keyword evidence="2 8" id="KW-0645">Protease</keyword>
<protein>
    <recommendedName>
        <fullName evidence="8">Abasic site processing protein</fullName>
        <ecNumber evidence="8">3.4.-.-</ecNumber>
    </recommendedName>
</protein>
<gene>
    <name evidence="9" type="ORF">SAMN05421804_11060</name>
</gene>
<evidence type="ECO:0000256" key="5">
    <source>
        <dbReference type="ARBA" id="ARBA00023124"/>
    </source>
</evidence>
<evidence type="ECO:0000256" key="3">
    <source>
        <dbReference type="ARBA" id="ARBA00022763"/>
    </source>
</evidence>
<dbReference type="SUPFAM" id="SSF143081">
    <property type="entry name" value="BB1717-like"/>
    <property type="match status" value="1"/>
</dbReference>
<dbReference type="GO" id="GO:0016829">
    <property type="term" value="F:lyase activity"/>
    <property type="evidence" value="ECO:0007669"/>
    <property type="project" value="UniProtKB-KW"/>
</dbReference>
<evidence type="ECO:0000256" key="7">
    <source>
        <dbReference type="ARBA" id="ARBA00023239"/>
    </source>
</evidence>
<dbReference type="PANTHER" id="PTHR13604:SF0">
    <property type="entry name" value="ABASIC SITE PROCESSING PROTEIN HMCES"/>
    <property type="match status" value="1"/>
</dbReference>
<dbReference type="GO" id="GO:0003697">
    <property type="term" value="F:single-stranded DNA binding"/>
    <property type="evidence" value="ECO:0007669"/>
    <property type="project" value="InterPro"/>
</dbReference>
<keyword evidence="3" id="KW-0227">DNA damage</keyword>
<dbReference type="Proteomes" id="UP000183255">
    <property type="component" value="Unassembled WGS sequence"/>
</dbReference>